<name>A0A4V1C8P9_9GAMM</name>
<comment type="similarity">
    <text evidence="3 9">Belongs to the pseudouridine synthase RluA family.</text>
</comment>
<dbReference type="CDD" id="cd00165">
    <property type="entry name" value="S4"/>
    <property type="match status" value="1"/>
</dbReference>
<dbReference type="NCBIfam" id="TIGR00005">
    <property type="entry name" value="rluA_subfam"/>
    <property type="match status" value="1"/>
</dbReference>
<evidence type="ECO:0000259" key="10">
    <source>
        <dbReference type="SMART" id="SM00363"/>
    </source>
</evidence>
<evidence type="ECO:0000256" key="1">
    <source>
        <dbReference type="ARBA" id="ARBA00000381"/>
    </source>
</evidence>
<dbReference type="InterPro" id="IPR006225">
    <property type="entry name" value="PsdUridine_synth_RluC/D"/>
</dbReference>
<protein>
    <recommendedName>
        <fullName evidence="9">Pseudouridine synthase</fullName>
        <ecNumber evidence="9">5.4.99.-</ecNumber>
    </recommendedName>
</protein>
<dbReference type="InterPro" id="IPR006224">
    <property type="entry name" value="PsdUridine_synth_RluA-like_CS"/>
</dbReference>
<evidence type="ECO:0000256" key="2">
    <source>
        <dbReference type="ARBA" id="ARBA00002876"/>
    </source>
</evidence>
<dbReference type="Proteomes" id="UP000296201">
    <property type="component" value="Chromosome"/>
</dbReference>
<dbReference type="PROSITE" id="PS01129">
    <property type="entry name" value="PSI_RLU"/>
    <property type="match status" value="1"/>
</dbReference>
<dbReference type="InterPro" id="IPR002942">
    <property type="entry name" value="S4_RNA-bd"/>
</dbReference>
<dbReference type="Gene3D" id="3.10.290.10">
    <property type="entry name" value="RNA-binding S4 domain"/>
    <property type="match status" value="1"/>
</dbReference>
<evidence type="ECO:0000256" key="7">
    <source>
        <dbReference type="PIRSR" id="PIRSR606225-1"/>
    </source>
</evidence>
<proteinExistence type="inferred from homology"/>
<dbReference type="SUPFAM" id="SSF55120">
    <property type="entry name" value="Pseudouridine synthase"/>
    <property type="match status" value="1"/>
</dbReference>
<dbReference type="CDD" id="cd02869">
    <property type="entry name" value="PseudoU_synth_RluA_like"/>
    <property type="match status" value="1"/>
</dbReference>
<comment type="function">
    <text evidence="2">Responsible for synthesis of pseudouridine from uracil at positions 955, 2504 and 2580 in 23S ribosomal RNA.</text>
</comment>
<dbReference type="Pfam" id="PF01479">
    <property type="entry name" value="S4"/>
    <property type="match status" value="1"/>
</dbReference>
<keyword evidence="5 8" id="KW-0694">RNA-binding</keyword>
<evidence type="ECO:0000256" key="9">
    <source>
        <dbReference type="RuleBase" id="RU362028"/>
    </source>
</evidence>
<sequence length="312" mass="35750">MGVRFIEVTAEDAGQRIDNFLMRHYRNVPKTLIYRIIRKGEVRVNKGRVKQNTRLNEGDTVRVPPIRVPEKAEVVVPTNQMQRIEDSILYEDKDLLVINKPSGIAVHGGSGIQWGLIEIVRALRPLAKRLELVHRIDRDTSGCILLAKKASVLKALHEQIRENKMTKEYLALVAHHWPKGLEKIDLPLLKNTLKSGERVVKVSDEGKPSVSYFRVVECYQDSDLVTVRLKTGRTHQIRVHALSQGCPLVGDDRYGEKETNKLFRAKGMKRLALHAQYLGFEHPVTKEWLKIEAPLHDDFKQTIANLKREKNE</sequence>
<dbReference type="InterPro" id="IPR050188">
    <property type="entry name" value="RluA_PseudoU_synthase"/>
</dbReference>
<dbReference type="RefSeq" id="WP_189636919.1">
    <property type="nucleotide sequence ID" value="NZ_CP032096.1"/>
</dbReference>
<dbReference type="GO" id="GO:0160141">
    <property type="term" value="F:23S rRNA pseudouridine(955/2504/2580) synthase activity"/>
    <property type="evidence" value="ECO:0007669"/>
    <property type="project" value="UniProtKB-EC"/>
</dbReference>
<dbReference type="GO" id="GO:0003723">
    <property type="term" value="F:RNA binding"/>
    <property type="evidence" value="ECO:0007669"/>
    <property type="project" value="UniProtKB-KW"/>
</dbReference>
<keyword evidence="6 9" id="KW-0413">Isomerase</keyword>
<dbReference type="Gene3D" id="3.30.2350.10">
    <property type="entry name" value="Pseudouridine synthase"/>
    <property type="match status" value="1"/>
</dbReference>
<dbReference type="InterPro" id="IPR020103">
    <property type="entry name" value="PsdUridine_synth_cat_dom_sf"/>
</dbReference>
<evidence type="ECO:0000256" key="5">
    <source>
        <dbReference type="ARBA" id="ARBA00022884"/>
    </source>
</evidence>
<dbReference type="Pfam" id="PF00849">
    <property type="entry name" value="PseudoU_synth_2"/>
    <property type="match status" value="1"/>
</dbReference>
<dbReference type="InterPro" id="IPR036986">
    <property type="entry name" value="S4_RNA-bd_sf"/>
</dbReference>
<keyword evidence="4" id="KW-0698">rRNA processing</keyword>
<dbReference type="SUPFAM" id="SSF55174">
    <property type="entry name" value="Alpha-L RNA-binding motif"/>
    <property type="match status" value="1"/>
</dbReference>
<feature type="active site" evidence="7">
    <location>
        <position position="137"/>
    </location>
</feature>
<dbReference type="PROSITE" id="PS50889">
    <property type="entry name" value="S4"/>
    <property type="match status" value="1"/>
</dbReference>
<organism evidence="11 12">
    <name type="scientific">Hydrogenovibrio crunogenus</name>
    <dbReference type="NCBI Taxonomy" id="39765"/>
    <lineage>
        <taxon>Bacteria</taxon>
        <taxon>Pseudomonadati</taxon>
        <taxon>Pseudomonadota</taxon>
        <taxon>Gammaproteobacteria</taxon>
        <taxon>Thiotrichales</taxon>
        <taxon>Piscirickettsiaceae</taxon>
        <taxon>Hydrogenovibrio</taxon>
    </lineage>
</organism>
<dbReference type="SMART" id="SM00363">
    <property type="entry name" value="S4"/>
    <property type="match status" value="1"/>
</dbReference>
<accession>A0A4V1C8P9</accession>
<dbReference type="NCBIfam" id="NF008249">
    <property type="entry name" value="PRK11025.1"/>
    <property type="match status" value="1"/>
</dbReference>
<evidence type="ECO:0000313" key="12">
    <source>
        <dbReference type="Proteomes" id="UP000296201"/>
    </source>
</evidence>
<evidence type="ECO:0000256" key="4">
    <source>
        <dbReference type="ARBA" id="ARBA00022552"/>
    </source>
</evidence>
<keyword evidence="12" id="KW-1185">Reference proteome</keyword>
<dbReference type="PANTHER" id="PTHR21600:SF92">
    <property type="entry name" value="RIBOSOMAL LARGE SUBUNIT PSEUDOURIDINE SYNTHASE C"/>
    <property type="match status" value="1"/>
</dbReference>
<dbReference type="AlphaFoldDB" id="A0A4V1C8P9"/>
<dbReference type="InterPro" id="IPR006145">
    <property type="entry name" value="PsdUridine_synth_RsuA/RluA"/>
</dbReference>
<comment type="catalytic activity">
    <reaction evidence="1">
        <text>uridine(955/2504/2580) in 23S rRNA = pseudouridine(955/2504/2580) in 23S rRNA</text>
        <dbReference type="Rhea" id="RHEA:42528"/>
        <dbReference type="Rhea" id="RHEA-COMP:10099"/>
        <dbReference type="Rhea" id="RHEA-COMP:10100"/>
        <dbReference type="ChEBI" id="CHEBI:65314"/>
        <dbReference type="ChEBI" id="CHEBI:65315"/>
        <dbReference type="EC" id="5.4.99.24"/>
    </reaction>
</comment>
<evidence type="ECO:0000313" key="11">
    <source>
        <dbReference type="EMBL" id="QBZ82664.1"/>
    </source>
</evidence>
<dbReference type="EC" id="5.4.99.-" evidence="9"/>
<evidence type="ECO:0000256" key="3">
    <source>
        <dbReference type="ARBA" id="ARBA00010876"/>
    </source>
</evidence>
<feature type="domain" description="RNA-binding S4" evidence="10">
    <location>
        <begin position="15"/>
        <end position="74"/>
    </location>
</feature>
<comment type="catalytic activity">
    <reaction evidence="9">
        <text>a uridine in RNA = a pseudouridine in RNA</text>
        <dbReference type="Rhea" id="RHEA:48348"/>
        <dbReference type="Rhea" id="RHEA-COMP:12068"/>
        <dbReference type="Rhea" id="RHEA-COMP:12069"/>
        <dbReference type="ChEBI" id="CHEBI:65314"/>
        <dbReference type="ChEBI" id="CHEBI:65315"/>
    </reaction>
</comment>
<evidence type="ECO:0000256" key="6">
    <source>
        <dbReference type="ARBA" id="ARBA00023235"/>
    </source>
</evidence>
<dbReference type="GO" id="GO:0000455">
    <property type="term" value="P:enzyme-directed rRNA pseudouridine synthesis"/>
    <property type="evidence" value="ECO:0007669"/>
    <property type="project" value="UniProtKB-ARBA"/>
</dbReference>
<gene>
    <name evidence="11" type="primary">rluC</name>
    <name evidence="11" type="ORF">GHNINEIG_00696</name>
</gene>
<dbReference type="PANTHER" id="PTHR21600">
    <property type="entry name" value="MITOCHONDRIAL RNA PSEUDOURIDINE SYNTHASE"/>
    <property type="match status" value="1"/>
</dbReference>
<reference evidence="11 12" key="1">
    <citation type="submission" date="2018-08" db="EMBL/GenBank/DDBJ databases">
        <title>Horizontal acquisition of hydrogen conversion ability and other habitat adaptations in Hydrogenovibrio crunogenus strains.</title>
        <authorList>
            <person name="Gonnella G."/>
            <person name="Adam N."/>
            <person name="Perner M."/>
        </authorList>
    </citation>
    <scope>NUCLEOTIDE SEQUENCE [LARGE SCALE GENOMIC DNA]</scope>
    <source>
        <strain evidence="11 12">SP-41</strain>
    </source>
</reference>
<evidence type="ECO:0000256" key="8">
    <source>
        <dbReference type="PROSITE-ProRule" id="PRU00182"/>
    </source>
</evidence>
<dbReference type="EMBL" id="CP032096">
    <property type="protein sequence ID" value="QBZ82664.1"/>
    <property type="molecule type" value="Genomic_DNA"/>
</dbReference>